<dbReference type="RefSeq" id="WP_182254511.1">
    <property type="nucleotide sequence ID" value="NZ_CP043732.1"/>
</dbReference>
<dbReference type="GO" id="GO:0006310">
    <property type="term" value="P:DNA recombination"/>
    <property type="evidence" value="ECO:0007669"/>
    <property type="project" value="UniProtKB-KW"/>
</dbReference>
<dbReference type="InterPro" id="IPR044068">
    <property type="entry name" value="CB"/>
</dbReference>
<comment type="similarity">
    <text evidence="1">Belongs to the 'phage' integrase family.</text>
</comment>
<evidence type="ECO:0000313" key="7">
    <source>
        <dbReference type="EMBL" id="QMU96293.1"/>
    </source>
</evidence>
<dbReference type="InterPro" id="IPR002104">
    <property type="entry name" value="Integrase_catalytic"/>
</dbReference>
<dbReference type="CDD" id="cd01189">
    <property type="entry name" value="INT_ICEBs1_C_like"/>
    <property type="match status" value="1"/>
</dbReference>
<dbReference type="Proteomes" id="UP000515708">
    <property type="component" value="Chromosome"/>
</dbReference>
<dbReference type="Pfam" id="PF22022">
    <property type="entry name" value="Phage_int_M"/>
    <property type="match status" value="1"/>
</dbReference>
<dbReference type="InterPro" id="IPR011010">
    <property type="entry name" value="DNA_brk_join_enz"/>
</dbReference>
<dbReference type="InterPro" id="IPR013762">
    <property type="entry name" value="Integrase-like_cat_sf"/>
</dbReference>
<dbReference type="SUPFAM" id="SSF56349">
    <property type="entry name" value="DNA breaking-rejoining enzymes"/>
    <property type="match status" value="1"/>
</dbReference>
<evidence type="ECO:0000259" key="5">
    <source>
        <dbReference type="PROSITE" id="PS51898"/>
    </source>
</evidence>
<evidence type="ECO:0000256" key="3">
    <source>
        <dbReference type="ARBA" id="ARBA00023172"/>
    </source>
</evidence>
<dbReference type="PANTHER" id="PTHR30349:SF64">
    <property type="entry name" value="PROPHAGE INTEGRASE INTD-RELATED"/>
    <property type="match status" value="1"/>
</dbReference>
<keyword evidence="2 4" id="KW-0238">DNA-binding</keyword>
<organism evidence="7 8">
    <name type="scientific">Microbacterium esteraromaticum</name>
    <dbReference type="NCBI Taxonomy" id="57043"/>
    <lineage>
        <taxon>Bacteria</taxon>
        <taxon>Bacillati</taxon>
        <taxon>Actinomycetota</taxon>
        <taxon>Actinomycetes</taxon>
        <taxon>Micrococcales</taxon>
        <taxon>Microbacteriaceae</taxon>
        <taxon>Microbacterium</taxon>
    </lineage>
</organism>
<dbReference type="PANTHER" id="PTHR30349">
    <property type="entry name" value="PHAGE INTEGRASE-RELATED"/>
    <property type="match status" value="1"/>
</dbReference>
<evidence type="ECO:0000259" key="6">
    <source>
        <dbReference type="PROSITE" id="PS51900"/>
    </source>
</evidence>
<dbReference type="GO" id="GO:0015074">
    <property type="term" value="P:DNA integration"/>
    <property type="evidence" value="ECO:0007669"/>
    <property type="project" value="InterPro"/>
</dbReference>
<dbReference type="AlphaFoldDB" id="A0A7D7WFV7"/>
<dbReference type="Pfam" id="PF00589">
    <property type="entry name" value="Phage_integrase"/>
    <property type="match status" value="1"/>
</dbReference>
<keyword evidence="3" id="KW-0233">DNA recombination</keyword>
<feature type="domain" description="Core-binding (CB)" evidence="6">
    <location>
        <begin position="62"/>
        <end position="143"/>
    </location>
</feature>
<dbReference type="InterPro" id="IPR010998">
    <property type="entry name" value="Integrase_recombinase_N"/>
</dbReference>
<dbReference type="Gene3D" id="1.10.443.10">
    <property type="entry name" value="Intergrase catalytic core"/>
    <property type="match status" value="1"/>
</dbReference>
<protein>
    <submittedName>
        <fullName evidence="7">Site-specific integrase</fullName>
    </submittedName>
</protein>
<evidence type="ECO:0000256" key="4">
    <source>
        <dbReference type="PROSITE-ProRule" id="PRU01248"/>
    </source>
</evidence>
<dbReference type="Gene3D" id="1.10.150.130">
    <property type="match status" value="1"/>
</dbReference>
<proteinExistence type="inferred from homology"/>
<evidence type="ECO:0000313" key="8">
    <source>
        <dbReference type="Proteomes" id="UP000515708"/>
    </source>
</evidence>
<dbReference type="EMBL" id="CP043732">
    <property type="protein sequence ID" value="QMU96293.1"/>
    <property type="molecule type" value="Genomic_DNA"/>
</dbReference>
<name>A0A7D7WFV7_9MICO</name>
<evidence type="ECO:0000256" key="1">
    <source>
        <dbReference type="ARBA" id="ARBA00008857"/>
    </source>
</evidence>
<sequence>MASVSRDPRVKGTAYRVSYRRPDGSKTSKGGFRLKRDAQAFADSVEVSKRQGAYIAESDALVTVGTLGRDWLNSHTAAVKPSTAHSDESAWRIHVEPKWGKRKVGSVRHTEVATWVAELSKEKSPTTVKRCHGVLAAILDGAVRDRRITSNPAREVKTPRKTANPRAYLTHLEVERLAAASRYPDLLRFVAYTGLRWGEVAGLRVKHLDRKRRRVSVEESAVTVNGHVQVGTPKTHERRTVPYPAFLDNAIDRASTGKPPEALLWPAEEGGYLRPGNAVSGWFAGAVKRVRAENLDAVADAMKHGEDEPRIMPRVTPHDLRHTAASLAISAGANVKAVQRMLGHASAAMTLDTYADLFEDDLDEVAVALDRHRAVSLAAVESDKHPTAE</sequence>
<evidence type="ECO:0000256" key="2">
    <source>
        <dbReference type="ARBA" id="ARBA00023125"/>
    </source>
</evidence>
<dbReference type="PROSITE" id="PS51898">
    <property type="entry name" value="TYR_RECOMBINASE"/>
    <property type="match status" value="1"/>
</dbReference>
<dbReference type="InterPro" id="IPR053876">
    <property type="entry name" value="Phage_int_M"/>
</dbReference>
<dbReference type="GO" id="GO:0003677">
    <property type="term" value="F:DNA binding"/>
    <property type="evidence" value="ECO:0007669"/>
    <property type="project" value="UniProtKB-UniRule"/>
</dbReference>
<reference evidence="7 8" key="1">
    <citation type="journal article" date="2020" name="Front. Microbiol.">
        <title>Design of Bacterial Strain-Specific qPCR Assays Using NGS Data and Publicly Available Resources and Its Application to Track Biocontrol Strains.</title>
        <authorList>
            <person name="Hernandez I."/>
            <person name="Sant C."/>
            <person name="Martinez R."/>
            <person name="Fernandez C."/>
        </authorList>
    </citation>
    <scope>NUCLEOTIDE SEQUENCE [LARGE SCALE GENOMIC DNA]</scope>
    <source>
        <strain evidence="7 8">B24</strain>
    </source>
</reference>
<dbReference type="PROSITE" id="PS51900">
    <property type="entry name" value="CB"/>
    <property type="match status" value="1"/>
</dbReference>
<gene>
    <name evidence="7" type="ORF">FVO59_03020</name>
</gene>
<feature type="domain" description="Tyr recombinase" evidence="5">
    <location>
        <begin position="164"/>
        <end position="367"/>
    </location>
</feature>
<dbReference type="InterPro" id="IPR050090">
    <property type="entry name" value="Tyrosine_recombinase_XerCD"/>
</dbReference>
<accession>A0A7D7WFV7</accession>